<keyword evidence="3" id="KW-1185">Reference proteome</keyword>
<proteinExistence type="predicted"/>
<name>A0ABP0S223_9DINO</name>
<sequence>MRQFAAAVLLVKRSTLLEELVSLRQAAMDWARSKLTSVSSSLKTFRRSKSKDASADQKEDPHMVAPHPIPKGKENVPCPINGMFLSKEAEEAREELEKDPDIQEERKEEKQALVPTKKLRDFIPMQVIHGAHCPSEATRRLVEEVGLEKLQRFTEQFYQRCFVDPHIDRFIAEHSEPHGRRFASWIAEKLGSGNLWTQERRTRPKKFMHFGDETMQVSHDRSSSHFAAWYSPKREPEKLGQHFKPEDARVWMRLHFWAARETGMYEEHPEFMDYYQRFIGHFISIYSSKSPPFTRESARWSADPANIERYQKAGNRMLDVLGKDVDQELQRLPEEERIYTGSRHPNPAWPYGIQKFSLT</sequence>
<dbReference type="Proteomes" id="UP001642484">
    <property type="component" value="Unassembled WGS sequence"/>
</dbReference>
<accession>A0ABP0S223</accession>
<dbReference type="EMBL" id="CAXAMN010026872">
    <property type="protein sequence ID" value="CAK9106381.1"/>
    <property type="molecule type" value="Genomic_DNA"/>
</dbReference>
<organism evidence="2 3">
    <name type="scientific">Durusdinium trenchii</name>
    <dbReference type="NCBI Taxonomy" id="1381693"/>
    <lineage>
        <taxon>Eukaryota</taxon>
        <taxon>Sar</taxon>
        <taxon>Alveolata</taxon>
        <taxon>Dinophyceae</taxon>
        <taxon>Suessiales</taxon>
        <taxon>Symbiodiniaceae</taxon>
        <taxon>Durusdinium</taxon>
    </lineage>
</organism>
<dbReference type="Gene3D" id="1.10.490.10">
    <property type="entry name" value="Globins"/>
    <property type="match status" value="1"/>
</dbReference>
<feature type="region of interest" description="Disordered" evidence="1">
    <location>
        <begin position="41"/>
        <end position="77"/>
    </location>
</feature>
<protein>
    <submittedName>
        <fullName evidence="2">Uncharacterized protein</fullName>
    </submittedName>
</protein>
<gene>
    <name evidence="2" type="ORF">CCMP2556_LOCUS49727</name>
</gene>
<evidence type="ECO:0000313" key="3">
    <source>
        <dbReference type="Proteomes" id="UP001642484"/>
    </source>
</evidence>
<feature type="compositionally biased region" description="Basic and acidic residues" evidence="1">
    <location>
        <begin position="89"/>
        <end position="111"/>
    </location>
</feature>
<comment type="caution">
    <text evidence="2">The sequence shown here is derived from an EMBL/GenBank/DDBJ whole genome shotgun (WGS) entry which is preliminary data.</text>
</comment>
<reference evidence="2 3" key="1">
    <citation type="submission" date="2024-02" db="EMBL/GenBank/DDBJ databases">
        <authorList>
            <person name="Chen Y."/>
            <person name="Shah S."/>
            <person name="Dougan E. K."/>
            <person name="Thang M."/>
            <person name="Chan C."/>
        </authorList>
    </citation>
    <scope>NUCLEOTIDE SEQUENCE [LARGE SCALE GENOMIC DNA]</scope>
</reference>
<feature type="region of interest" description="Disordered" evidence="1">
    <location>
        <begin position="89"/>
        <end position="113"/>
    </location>
</feature>
<feature type="compositionally biased region" description="Basic and acidic residues" evidence="1">
    <location>
        <begin position="50"/>
        <end position="62"/>
    </location>
</feature>
<dbReference type="InterPro" id="IPR012292">
    <property type="entry name" value="Globin/Proto"/>
</dbReference>
<evidence type="ECO:0000313" key="2">
    <source>
        <dbReference type="EMBL" id="CAK9106381.1"/>
    </source>
</evidence>
<evidence type="ECO:0000256" key="1">
    <source>
        <dbReference type="SAM" id="MobiDB-lite"/>
    </source>
</evidence>